<evidence type="ECO:0000313" key="2">
    <source>
        <dbReference type="EMBL" id="CAF0870260.1"/>
    </source>
</evidence>
<gene>
    <name evidence="2" type="ORF">EDS130_LOCUS8256</name>
</gene>
<evidence type="ECO:0000313" key="3">
    <source>
        <dbReference type="Proteomes" id="UP000663852"/>
    </source>
</evidence>
<dbReference type="AlphaFoldDB" id="A0A813XQE8"/>
<sequence length="102" mass="11552">MIGPFLQILLCLFFLHCISGQYFNASQNISSQINANGTYIPIVITYTLQRNNSVGTTSVAPILLYNVTTQQQHTNSSTKSNSRTMLTLPLIFFLYNYIRKIL</sequence>
<protein>
    <submittedName>
        <fullName evidence="2">Uncharacterized protein</fullName>
    </submittedName>
</protein>
<comment type="caution">
    <text evidence="2">The sequence shown here is derived from an EMBL/GenBank/DDBJ whole genome shotgun (WGS) entry which is preliminary data.</text>
</comment>
<feature type="chain" id="PRO_5033066380" evidence="1">
    <location>
        <begin position="21"/>
        <end position="102"/>
    </location>
</feature>
<proteinExistence type="predicted"/>
<accession>A0A813XQE8</accession>
<reference evidence="2" key="1">
    <citation type="submission" date="2021-02" db="EMBL/GenBank/DDBJ databases">
        <authorList>
            <person name="Nowell W R."/>
        </authorList>
    </citation>
    <scope>NUCLEOTIDE SEQUENCE</scope>
</reference>
<feature type="signal peptide" evidence="1">
    <location>
        <begin position="1"/>
        <end position="20"/>
    </location>
</feature>
<name>A0A813XQE8_ADIRI</name>
<organism evidence="2 3">
    <name type="scientific">Adineta ricciae</name>
    <name type="common">Rotifer</name>
    <dbReference type="NCBI Taxonomy" id="249248"/>
    <lineage>
        <taxon>Eukaryota</taxon>
        <taxon>Metazoa</taxon>
        <taxon>Spiralia</taxon>
        <taxon>Gnathifera</taxon>
        <taxon>Rotifera</taxon>
        <taxon>Eurotatoria</taxon>
        <taxon>Bdelloidea</taxon>
        <taxon>Adinetida</taxon>
        <taxon>Adinetidae</taxon>
        <taxon>Adineta</taxon>
    </lineage>
</organism>
<dbReference type="Proteomes" id="UP000663852">
    <property type="component" value="Unassembled WGS sequence"/>
</dbReference>
<evidence type="ECO:0000256" key="1">
    <source>
        <dbReference type="SAM" id="SignalP"/>
    </source>
</evidence>
<dbReference type="EMBL" id="CAJNOJ010000026">
    <property type="protein sequence ID" value="CAF0870260.1"/>
    <property type="molecule type" value="Genomic_DNA"/>
</dbReference>
<keyword evidence="1" id="KW-0732">Signal</keyword>